<evidence type="ECO:0000259" key="1">
    <source>
        <dbReference type="Pfam" id="PF14371"/>
    </source>
</evidence>
<name>A0A0S8JSP6_UNCW3</name>
<accession>A0A0S8JSP6</accession>
<evidence type="ECO:0000313" key="2">
    <source>
        <dbReference type="EMBL" id="KPL12820.1"/>
    </source>
</evidence>
<evidence type="ECO:0000313" key="3">
    <source>
        <dbReference type="Proteomes" id="UP000050975"/>
    </source>
</evidence>
<dbReference type="AlphaFoldDB" id="A0A0S8JSP6"/>
<gene>
    <name evidence="2" type="ORF">AMJ74_06095</name>
</gene>
<comment type="caution">
    <text evidence="2">The sequence shown here is derived from an EMBL/GenBank/DDBJ whole genome shotgun (WGS) entry which is preliminary data.</text>
</comment>
<dbReference type="EMBL" id="LJVE01000133">
    <property type="protein sequence ID" value="KPL12820.1"/>
    <property type="molecule type" value="Genomic_DNA"/>
</dbReference>
<dbReference type="InterPro" id="IPR025524">
    <property type="entry name" value="DUF4412"/>
</dbReference>
<dbReference type="Proteomes" id="UP000050975">
    <property type="component" value="Unassembled WGS sequence"/>
</dbReference>
<proteinExistence type="predicted"/>
<sequence>MGEVKYRMDMEEDGQEVVVLVDQIAGMTYVLLPEEKIYMEMPSDDLQSLMNDPFQAAKFTETVGEKSKIGSEKVSGYACDVYDVKRDGDVILKLWVSEKFGFPLKIVIPGEGGRTMELKNIKEGAPEEELFTMPAGFTKVTDPGQRPVEIPDWAEGIESSEIVKPPFERRMSPEEIVRVKVEAGKGIKVDGINNIEGNSAFTAVPFKGGRPIKEPSMFTFNLTWKGANWSTPFKYTPDEADEIVVRVREGDVLIKMEWIDL</sequence>
<reference evidence="2 3" key="1">
    <citation type="journal article" date="2015" name="Microbiome">
        <title>Genomic resolution of linkages in carbon, nitrogen, and sulfur cycling among widespread estuary sediment bacteria.</title>
        <authorList>
            <person name="Baker B.J."/>
            <person name="Lazar C.S."/>
            <person name="Teske A.P."/>
            <person name="Dick G.J."/>
        </authorList>
    </citation>
    <scope>NUCLEOTIDE SEQUENCE [LARGE SCALE GENOMIC DNA]</scope>
    <source>
        <strain evidence="2">SM1_77</strain>
    </source>
</reference>
<feature type="domain" description="DUF4412" evidence="1">
    <location>
        <begin position="4"/>
        <end position="101"/>
    </location>
</feature>
<dbReference type="Pfam" id="PF14371">
    <property type="entry name" value="DUF4412"/>
    <property type="match status" value="1"/>
</dbReference>
<protein>
    <recommendedName>
        <fullName evidence="1">DUF4412 domain-containing protein</fullName>
    </recommendedName>
</protein>
<organism evidence="2 3">
    <name type="scientific">candidate division WOR_3 bacterium SM1_77</name>
    <dbReference type="NCBI Taxonomy" id="1703778"/>
    <lineage>
        <taxon>Bacteria</taxon>
        <taxon>Bacteria division WOR-3</taxon>
    </lineage>
</organism>